<dbReference type="CDD" id="cd06173">
    <property type="entry name" value="MFS_MefA_like"/>
    <property type="match status" value="1"/>
</dbReference>
<dbReference type="EMBL" id="JBHSUA010000020">
    <property type="protein sequence ID" value="MFC6397507.1"/>
    <property type="molecule type" value="Genomic_DNA"/>
</dbReference>
<evidence type="ECO:0000256" key="2">
    <source>
        <dbReference type="ARBA" id="ARBA00022448"/>
    </source>
</evidence>
<sequence length="448" mass="47310">MTETTTKPVQTVPPARQGTFASFSVPNYRIFFTGAIVSNIGTWMYRVAQDWLVLTILTDHSSSSLGIVTGLQFLPIPFLAPYAGSIADRFPKRRILLISQALLGLTALATFVLVATGMVELWHIYVLAFLTGVVTAFDNPTRQAFVSEMVPQHLVSNAVGLNSASFNSARLLGPGIAGLIIAAWGVAPAMAFNAVSFAAVLASLLLMDPGKLTPAPMRKNGKGAVREGLRYVLGRPDIMVVLLMVFMLGTFGMNFQITNALMATKAFGKGAGEFGMLGSIMAIGTLAAALIAARRSRPRLRVLLSALGGFAICTALLGAAPNYTTYALLLVPTGLCALTMMTCANATVQLASDAEVRGRVMALYMAIFMGGTPLGAPLVGWVGDALGPRWTIWVGSLATGATFLGVLAWFMVRRGVRIALHAGWPPIIEVSTVEGMQATQASHEAGSA</sequence>
<evidence type="ECO:0000256" key="3">
    <source>
        <dbReference type="ARBA" id="ARBA00022475"/>
    </source>
</evidence>
<keyword evidence="5 7" id="KW-1133">Transmembrane helix</keyword>
<protein>
    <submittedName>
        <fullName evidence="9">MFS transporter</fullName>
    </submittedName>
</protein>
<feature type="domain" description="Major facilitator superfamily (MFS) profile" evidence="8">
    <location>
        <begin position="27"/>
        <end position="417"/>
    </location>
</feature>
<feature type="transmembrane region" description="Helical" evidence="7">
    <location>
        <begin position="392"/>
        <end position="412"/>
    </location>
</feature>
<evidence type="ECO:0000256" key="1">
    <source>
        <dbReference type="ARBA" id="ARBA00004651"/>
    </source>
</evidence>
<proteinExistence type="predicted"/>
<evidence type="ECO:0000313" key="10">
    <source>
        <dbReference type="Proteomes" id="UP001596266"/>
    </source>
</evidence>
<organism evidence="9 10">
    <name type="scientific">Luteococcus sanguinis</name>
    <dbReference type="NCBI Taxonomy" id="174038"/>
    <lineage>
        <taxon>Bacteria</taxon>
        <taxon>Bacillati</taxon>
        <taxon>Actinomycetota</taxon>
        <taxon>Actinomycetes</taxon>
        <taxon>Propionibacteriales</taxon>
        <taxon>Propionibacteriaceae</taxon>
        <taxon>Luteococcus</taxon>
    </lineage>
</organism>
<dbReference type="Pfam" id="PF05977">
    <property type="entry name" value="MFS_3"/>
    <property type="match status" value="1"/>
</dbReference>
<dbReference type="PROSITE" id="PS50850">
    <property type="entry name" value="MFS"/>
    <property type="match status" value="1"/>
</dbReference>
<comment type="caution">
    <text evidence="9">The sequence shown here is derived from an EMBL/GenBank/DDBJ whole genome shotgun (WGS) entry which is preliminary data.</text>
</comment>
<dbReference type="PANTHER" id="PTHR23513">
    <property type="entry name" value="INTEGRAL MEMBRANE EFFLUX PROTEIN-RELATED"/>
    <property type="match status" value="1"/>
</dbReference>
<evidence type="ECO:0000256" key="6">
    <source>
        <dbReference type="ARBA" id="ARBA00023136"/>
    </source>
</evidence>
<evidence type="ECO:0000256" key="7">
    <source>
        <dbReference type="SAM" id="Phobius"/>
    </source>
</evidence>
<keyword evidence="6 7" id="KW-0472">Membrane</keyword>
<dbReference type="InterPro" id="IPR010290">
    <property type="entry name" value="TM_effector"/>
</dbReference>
<evidence type="ECO:0000256" key="4">
    <source>
        <dbReference type="ARBA" id="ARBA00022692"/>
    </source>
</evidence>
<dbReference type="Gene3D" id="1.20.1250.20">
    <property type="entry name" value="MFS general substrate transporter like domains"/>
    <property type="match status" value="2"/>
</dbReference>
<accession>A0ABW1X2P9</accession>
<reference evidence="10" key="1">
    <citation type="journal article" date="2019" name="Int. J. Syst. Evol. Microbiol.">
        <title>The Global Catalogue of Microorganisms (GCM) 10K type strain sequencing project: providing services to taxonomists for standard genome sequencing and annotation.</title>
        <authorList>
            <consortium name="The Broad Institute Genomics Platform"/>
            <consortium name="The Broad Institute Genome Sequencing Center for Infectious Disease"/>
            <person name="Wu L."/>
            <person name="Ma J."/>
        </authorList>
    </citation>
    <scope>NUCLEOTIDE SEQUENCE [LARGE SCALE GENOMIC DNA]</scope>
    <source>
        <strain evidence="10">CGMCC 1.15277</strain>
    </source>
</reference>
<comment type="subcellular location">
    <subcellularLocation>
        <location evidence="1">Cell membrane</location>
        <topology evidence="1">Multi-pass membrane protein</topology>
    </subcellularLocation>
</comment>
<evidence type="ECO:0000259" key="8">
    <source>
        <dbReference type="PROSITE" id="PS50850"/>
    </source>
</evidence>
<dbReference type="RefSeq" id="WP_343885805.1">
    <property type="nucleotide sequence ID" value="NZ_BAAAKI010000010.1"/>
</dbReference>
<dbReference type="Proteomes" id="UP001596266">
    <property type="component" value="Unassembled WGS sequence"/>
</dbReference>
<feature type="transmembrane region" description="Helical" evidence="7">
    <location>
        <begin position="360"/>
        <end position="380"/>
    </location>
</feature>
<feature type="transmembrane region" description="Helical" evidence="7">
    <location>
        <begin position="95"/>
        <end position="115"/>
    </location>
</feature>
<feature type="transmembrane region" description="Helical" evidence="7">
    <location>
        <begin position="228"/>
        <end position="254"/>
    </location>
</feature>
<evidence type="ECO:0000256" key="5">
    <source>
        <dbReference type="ARBA" id="ARBA00022989"/>
    </source>
</evidence>
<feature type="transmembrane region" description="Helical" evidence="7">
    <location>
        <begin position="274"/>
        <end position="293"/>
    </location>
</feature>
<keyword evidence="10" id="KW-1185">Reference proteome</keyword>
<name>A0ABW1X2P9_9ACTN</name>
<dbReference type="PANTHER" id="PTHR23513:SF11">
    <property type="entry name" value="STAPHYLOFERRIN A TRANSPORTER"/>
    <property type="match status" value="1"/>
</dbReference>
<dbReference type="InterPro" id="IPR036259">
    <property type="entry name" value="MFS_trans_sf"/>
</dbReference>
<feature type="transmembrane region" description="Helical" evidence="7">
    <location>
        <begin position="326"/>
        <end position="348"/>
    </location>
</feature>
<keyword evidence="2" id="KW-0813">Transport</keyword>
<dbReference type="InterPro" id="IPR020846">
    <property type="entry name" value="MFS_dom"/>
</dbReference>
<feature type="transmembrane region" description="Helical" evidence="7">
    <location>
        <begin position="65"/>
        <end position="83"/>
    </location>
</feature>
<evidence type="ECO:0000313" key="9">
    <source>
        <dbReference type="EMBL" id="MFC6397507.1"/>
    </source>
</evidence>
<dbReference type="SUPFAM" id="SSF103473">
    <property type="entry name" value="MFS general substrate transporter"/>
    <property type="match status" value="1"/>
</dbReference>
<feature type="transmembrane region" description="Helical" evidence="7">
    <location>
        <begin position="26"/>
        <end position="45"/>
    </location>
</feature>
<feature type="transmembrane region" description="Helical" evidence="7">
    <location>
        <begin position="300"/>
        <end position="320"/>
    </location>
</feature>
<gene>
    <name evidence="9" type="ORF">ACFP57_11015</name>
</gene>
<keyword evidence="3" id="KW-1003">Cell membrane</keyword>
<keyword evidence="4 7" id="KW-0812">Transmembrane</keyword>